<dbReference type="InterPro" id="IPR039430">
    <property type="entry name" value="Thymidylate_kin-like_dom"/>
</dbReference>
<evidence type="ECO:0000256" key="3">
    <source>
        <dbReference type="ARBA" id="ARBA00017144"/>
    </source>
</evidence>
<feature type="domain" description="Thymidylate kinase-like" evidence="11">
    <location>
        <begin position="8"/>
        <end position="53"/>
    </location>
</feature>
<evidence type="ECO:0000259" key="11">
    <source>
        <dbReference type="Pfam" id="PF02223"/>
    </source>
</evidence>
<dbReference type="PANTHER" id="PTHR10344:SF4">
    <property type="entry name" value="UMP-CMP KINASE 2, MITOCHONDRIAL"/>
    <property type="match status" value="1"/>
</dbReference>
<evidence type="ECO:0000256" key="10">
    <source>
        <dbReference type="HAMAP-Rule" id="MF_00165"/>
    </source>
</evidence>
<dbReference type="RefSeq" id="WP_036626847.1">
    <property type="nucleotide sequence ID" value="NZ_BGML01000015.1"/>
</dbReference>
<keyword evidence="8 10" id="KW-0067">ATP-binding</keyword>
<comment type="catalytic activity">
    <reaction evidence="9 10">
        <text>dTMP + ATP = dTDP + ADP</text>
        <dbReference type="Rhea" id="RHEA:13517"/>
        <dbReference type="ChEBI" id="CHEBI:30616"/>
        <dbReference type="ChEBI" id="CHEBI:58369"/>
        <dbReference type="ChEBI" id="CHEBI:63528"/>
        <dbReference type="ChEBI" id="CHEBI:456216"/>
        <dbReference type="EC" id="2.7.4.9"/>
    </reaction>
</comment>
<evidence type="ECO:0000256" key="2">
    <source>
        <dbReference type="ARBA" id="ARBA00012980"/>
    </source>
</evidence>
<dbReference type="GO" id="GO:0006233">
    <property type="term" value="P:dTDP biosynthetic process"/>
    <property type="evidence" value="ECO:0007669"/>
    <property type="project" value="InterPro"/>
</dbReference>
<dbReference type="EC" id="2.7.4.9" evidence="2 10"/>
<evidence type="ECO:0000256" key="9">
    <source>
        <dbReference type="ARBA" id="ARBA00048743"/>
    </source>
</evidence>
<evidence type="ECO:0000256" key="1">
    <source>
        <dbReference type="ARBA" id="ARBA00009776"/>
    </source>
</evidence>
<dbReference type="SUPFAM" id="SSF52540">
    <property type="entry name" value="P-loop containing nucleoside triphosphate hydrolases"/>
    <property type="match status" value="1"/>
</dbReference>
<keyword evidence="5 10" id="KW-0545">Nucleotide biosynthesis</keyword>
<feature type="binding site" evidence="10">
    <location>
        <begin position="10"/>
        <end position="17"/>
    </location>
    <ligand>
        <name>ATP</name>
        <dbReference type="ChEBI" id="CHEBI:30616"/>
    </ligand>
</feature>
<dbReference type="Pfam" id="PF02223">
    <property type="entry name" value="Thymidylate_kin"/>
    <property type="match status" value="2"/>
</dbReference>
<dbReference type="GO" id="GO:0005737">
    <property type="term" value="C:cytoplasm"/>
    <property type="evidence" value="ECO:0007669"/>
    <property type="project" value="TreeGrafter"/>
</dbReference>
<dbReference type="GO" id="GO:0004798">
    <property type="term" value="F:dTMP kinase activity"/>
    <property type="evidence" value="ECO:0007669"/>
    <property type="project" value="UniProtKB-UniRule"/>
</dbReference>
<dbReference type="HOGENOM" id="CLU_1178363_0_0_9"/>
<evidence type="ECO:0000313" key="12">
    <source>
        <dbReference type="EMBL" id="KFM83720.1"/>
    </source>
</evidence>
<dbReference type="GO" id="GO:0005524">
    <property type="term" value="F:ATP binding"/>
    <property type="evidence" value="ECO:0007669"/>
    <property type="project" value="UniProtKB-UniRule"/>
</dbReference>
<dbReference type="InterPro" id="IPR027417">
    <property type="entry name" value="P-loop_NTPase"/>
</dbReference>
<organism evidence="12 13">
    <name type="scientific">Paenibacillus macerans</name>
    <name type="common">Bacillus macerans</name>
    <dbReference type="NCBI Taxonomy" id="44252"/>
    <lineage>
        <taxon>Bacteria</taxon>
        <taxon>Bacillati</taxon>
        <taxon>Bacillota</taxon>
        <taxon>Bacilli</taxon>
        <taxon>Bacillales</taxon>
        <taxon>Paenibacillaceae</taxon>
        <taxon>Paenibacillus</taxon>
    </lineage>
</organism>
<evidence type="ECO:0000313" key="13">
    <source>
        <dbReference type="Proteomes" id="UP000029278"/>
    </source>
</evidence>
<evidence type="ECO:0000256" key="5">
    <source>
        <dbReference type="ARBA" id="ARBA00022727"/>
    </source>
</evidence>
<dbReference type="HAMAP" id="MF_00165">
    <property type="entry name" value="Thymidylate_kinase"/>
    <property type="match status" value="1"/>
</dbReference>
<dbReference type="AlphaFoldDB" id="A0A090XUB7"/>
<dbReference type="Proteomes" id="UP000029278">
    <property type="component" value="Unassembled WGS sequence"/>
</dbReference>
<accession>A0A090XUB7</accession>
<proteinExistence type="inferred from homology"/>
<sequence length="232" mass="26459">MRGKIISISGLDGAGKSTQLTLLQEKLERNGMKCASLQFEAEDYGERARQKVEELKPFDAVFTRLCIDWSNRFPLMHDFVYTETLQNAGNALAVTSVFAGGCLQVYHECLKPLIEAGVHLVVDRYWYDDIVYRSFWVDEAVVRMLYRSIPAPDLAVFLNTPPDVSYERNRQRIDGRSPLMGNLQNVRAVAETFRELAQKENMRVVDGALELEEKHALIYREVASLLQIEPVT</sequence>
<dbReference type="Gene3D" id="3.40.50.300">
    <property type="entry name" value="P-loop containing nucleotide triphosphate hydrolases"/>
    <property type="match status" value="1"/>
</dbReference>
<dbReference type="EMBL" id="JMQA01000064">
    <property type="protein sequence ID" value="KFM83720.1"/>
    <property type="molecule type" value="Genomic_DNA"/>
</dbReference>
<evidence type="ECO:0000256" key="7">
    <source>
        <dbReference type="ARBA" id="ARBA00022777"/>
    </source>
</evidence>
<comment type="similarity">
    <text evidence="1 10">Belongs to the thymidylate kinase family.</text>
</comment>
<name>A0A090XUB7_PAEMA</name>
<dbReference type="InterPro" id="IPR018094">
    <property type="entry name" value="Thymidylate_kinase"/>
</dbReference>
<dbReference type="GeneID" id="77010050"/>
<keyword evidence="7 10" id="KW-0418">Kinase</keyword>
<keyword evidence="4 10" id="KW-0808">Transferase</keyword>
<dbReference type="GO" id="GO:0006227">
    <property type="term" value="P:dUDP biosynthetic process"/>
    <property type="evidence" value="ECO:0007669"/>
    <property type="project" value="TreeGrafter"/>
</dbReference>
<dbReference type="STRING" id="44252.DJ90_5266"/>
<gene>
    <name evidence="10" type="primary">tmk</name>
    <name evidence="12" type="ORF">DJ90_5266</name>
</gene>
<keyword evidence="13" id="KW-1185">Reference proteome</keyword>
<evidence type="ECO:0000256" key="6">
    <source>
        <dbReference type="ARBA" id="ARBA00022741"/>
    </source>
</evidence>
<dbReference type="PATRIC" id="fig|44252.3.peg.6724"/>
<dbReference type="GO" id="GO:0006235">
    <property type="term" value="P:dTTP biosynthetic process"/>
    <property type="evidence" value="ECO:0007669"/>
    <property type="project" value="UniProtKB-UniRule"/>
</dbReference>
<dbReference type="PANTHER" id="PTHR10344">
    <property type="entry name" value="THYMIDYLATE KINASE"/>
    <property type="match status" value="1"/>
</dbReference>
<comment type="function">
    <text evidence="10">Phosphorylation of dTMP to form dTDP in both de novo and salvage pathways of dTTP synthesis.</text>
</comment>
<feature type="domain" description="Thymidylate kinase-like" evidence="11">
    <location>
        <begin position="107"/>
        <end position="218"/>
    </location>
</feature>
<evidence type="ECO:0000256" key="4">
    <source>
        <dbReference type="ARBA" id="ARBA00022679"/>
    </source>
</evidence>
<reference evidence="12 13" key="1">
    <citation type="submission" date="2014-04" db="EMBL/GenBank/DDBJ databases">
        <authorList>
            <person name="Bishop-Lilly K.A."/>
            <person name="Broomall S.M."/>
            <person name="Chain P.S."/>
            <person name="Chertkov O."/>
            <person name="Coyne S.R."/>
            <person name="Daligault H.E."/>
            <person name="Davenport K.W."/>
            <person name="Erkkila T."/>
            <person name="Frey K.G."/>
            <person name="Gibbons H.S."/>
            <person name="Gu W."/>
            <person name="Jaissle J."/>
            <person name="Johnson S.L."/>
            <person name="Koroleva G.I."/>
            <person name="Ladner J.T."/>
            <person name="Lo C.-C."/>
            <person name="Minogue T.D."/>
            <person name="Munk C."/>
            <person name="Palacios G.F."/>
            <person name="Redden C.L."/>
            <person name="Rosenzweig C.N."/>
            <person name="Scholz M.B."/>
            <person name="Teshima H."/>
            <person name="Xu Y."/>
        </authorList>
    </citation>
    <scope>NUCLEOTIDE SEQUENCE [LARGE SCALE GENOMIC DNA]</scope>
    <source>
        <strain evidence="12 13">8244</strain>
    </source>
</reference>
<evidence type="ECO:0000256" key="8">
    <source>
        <dbReference type="ARBA" id="ARBA00022840"/>
    </source>
</evidence>
<keyword evidence="6 10" id="KW-0547">Nucleotide-binding</keyword>
<comment type="caution">
    <text evidence="12">The sequence shown here is derived from an EMBL/GenBank/DDBJ whole genome shotgun (WGS) entry which is preliminary data.</text>
</comment>
<protein>
    <recommendedName>
        <fullName evidence="3 10">Thymidylate kinase</fullName>
        <ecNumber evidence="2 10">2.7.4.9</ecNumber>
    </recommendedName>
    <alternativeName>
        <fullName evidence="10">dTMP kinase</fullName>
    </alternativeName>
</protein>